<feature type="region of interest" description="Disordered" evidence="1">
    <location>
        <begin position="152"/>
        <end position="171"/>
    </location>
</feature>
<dbReference type="CDD" id="cd02851">
    <property type="entry name" value="E_set_GO_C"/>
    <property type="match status" value="1"/>
</dbReference>
<comment type="caution">
    <text evidence="4">The sequence shown here is derived from an EMBL/GenBank/DDBJ whole genome shotgun (WGS) entry which is preliminary data.</text>
</comment>
<dbReference type="RefSeq" id="WP_275823109.1">
    <property type="nucleotide sequence ID" value="NZ_BAAANM010000018.1"/>
</dbReference>
<sequence>MSKKRLTAVMSACAVISALTITTVLTNPVSASARSAPAPAARKAAMPGAFSARRVQAEVRPEEVAALGQDQAKALAWARLVARDPQDDYPQSLRTASLRALTRSQRAANEKFDSSEFGLFRKYFQSPDFGDHIALLPTGKVLLFSFERIETNPTKEPAPTNTTGPDNAGRAWMWDPAKGYGRSAFTKVTPPTVDMPDGTSSPRPAPFFCAGHAYLPNGMLGVFGGNLGGKGGSGAKLALVFNPWDEQWYLNKDLSVGRWYPSVVTGADGRQLIFSGQSENGWGTPTPVVERFPAQGFRLPVNKTDVPQGWPADRFKQDAPFTTDYPHLFSLRDGKIYALGRDASQQWLFDPVKQTRTDLPPRPDGMSRNYGSAVALPGGYRGPKSALVLGGDRDDPNTYKLSGGKWTIEKPRAFGRTQDDTLVLPDGTLLTVNGAVDIRDYGNGTYNPKADLKYRQIELRDEQGNWKLGPVQRLPRGYHSNAVILPDGRIMITGDELQELANDPDITDDNNGSIEIYEPAYLHRGPRPKLDSVSETSLAYDAEFKVTTSTPEDVQRAVLVAPITSTHSVDTSQRQLDLRIAKRDADTLTLEAPPQAEAAPPGYYMLFLLNGRGVPSMAKWVQLNPDGEMG</sequence>
<protein>
    <submittedName>
        <fullName evidence="4">Galactose oxidase early set domain-containing protein</fullName>
    </submittedName>
</protein>
<evidence type="ECO:0000256" key="1">
    <source>
        <dbReference type="SAM" id="MobiDB-lite"/>
    </source>
</evidence>
<dbReference type="InterPro" id="IPR011043">
    <property type="entry name" value="Gal_Oxase/kelch_b-propeller"/>
</dbReference>
<reference evidence="4 5" key="1">
    <citation type="submission" date="2023-03" db="EMBL/GenBank/DDBJ databases">
        <title>Draft genome sequence of type strain Streptomyces ferralitis JCM 14344.</title>
        <authorList>
            <person name="Klaysubun C."/>
            <person name="Duangmal K."/>
        </authorList>
    </citation>
    <scope>NUCLEOTIDE SEQUENCE [LARGE SCALE GENOMIC DNA]</scope>
    <source>
        <strain evidence="4 5">JCM 14344</strain>
    </source>
</reference>
<feature type="domain" description="Galactose oxidase-like Early set" evidence="3">
    <location>
        <begin position="527"/>
        <end position="622"/>
    </location>
</feature>
<dbReference type="Gene3D" id="2.130.10.80">
    <property type="entry name" value="Galactose oxidase/kelch, beta-propeller"/>
    <property type="match status" value="1"/>
</dbReference>
<dbReference type="SUPFAM" id="SSF50965">
    <property type="entry name" value="Galactose oxidase, central domain"/>
    <property type="match status" value="1"/>
</dbReference>
<dbReference type="InterPro" id="IPR015202">
    <property type="entry name" value="GO-like_E_set"/>
</dbReference>
<feature type="compositionally biased region" description="Polar residues" evidence="1">
    <location>
        <begin position="152"/>
        <end position="165"/>
    </location>
</feature>
<proteinExistence type="predicted"/>
<dbReference type="Gene3D" id="2.60.40.10">
    <property type="entry name" value="Immunoglobulins"/>
    <property type="match status" value="1"/>
</dbReference>
<evidence type="ECO:0000313" key="4">
    <source>
        <dbReference type="EMBL" id="MDF2261461.1"/>
    </source>
</evidence>
<dbReference type="EMBL" id="JARHTQ010000059">
    <property type="protein sequence ID" value="MDF2261461.1"/>
    <property type="molecule type" value="Genomic_DNA"/>
</dbReference>
<keyword evidence="5" id="KW-1185">Reference proteome</keyword>
<dbReference type="Pfam" id="PF09118">
    <property type="entry name" value="GO-like_E_set"/>
    <property type="match status" value="1"/>
</dbReference>
<evidence type="ECO:0000259" key="3">
    <source>
        <dbReference type="Pfam" id="PF09118"/>
    </source>
</evidence>
<dbReference type="InterPro" id="IPR013783">
    <property type="entry name" value="Ig-like_fold"/>
</dbReference>
<feature type="signal peptide" evidence="2">
    <location>
        <begin position="1"/>
        <end position="26"/>
    </location>
</feature>
<dbReference type="InterPro" id="IPR037293">
    <property type="entry name" value="Gal_Oxidase_central_sf"/>
</dbReference>
<dbReference type="Proteomes" id="UP001220022">
    <property type="component" value="Unassembled WGS sequence"/>
</dbReference>
<name>A0ABT5ZC86_9ACTN</name>
<dbReference type="InterPro" id="IPR014756">
    <property type="entry name" value="Ig_E-set"/>
</dbReference>
<dbReference type="PANTHER" id="PTHR32208:SF21">
    <property type="entry name" value="LOW QUALITY PROTEIN: ALDEHYDE OXIDASE GLOX-LIKE"/>
    <property type="match status" value="1"/>
</dbReference>
<gene>
    <name evidence="4" type="ORF">P2L57_38835</name>
</gene>
<keyword evidence="2" id="KW-0732">Signal</keyword>
<dbReference type="SUPFAM" id="SSF81296">
    <property type="entry name" value="E set domains"/>
    <property type="match status" value="1"/>
</dbReference>
<organism evidence="4 5">
    <name type="scientific">Streptantibioticus ferralitis</name>
    <dbReference type="NCBI Taxonomy" id="236510"/>
    <lineage>
        <taxon>Bacteria</taxon>
        <taxon>Bacillati</taxon>
        <taxon>Actinomycetota</taxon>
        <taxon>Actinomycetes</taxon>
        <taxon>Kitasatosporales</taxon>
        <taxon>Streptomycetaceae</taxon>
        <taxon>Streptantibioticus</taxon>
    </lineage>
</organism>
<evidence type="ECO:0000313" key="5">
    <source>
        <dbReference type="Proteomes" id="UP001220022"/>
    </source>
</evidence>
<accession>A0ABT5ZC86</accession>
<dbReference type="PANTHER" id="PTHR32208">
    <property type="entry name" value="SECRETED PROTEIN-RELATED"/>
    <property type="match status" value="1"/>
</dbReference>
<feature type="chain" id="PRO_5046548093" evidence="2">
    <location>
        <begin position="27"/>
        <end position="630"/>
    </location>
</feature>
<evidence type="ECO:0000256" key="2">
    <source>
        <dbReference type="SAM" id="SignalP"/>
    </source>
</evidence>